<evidence type="ECO:0000313" key="2">
    <source>
        <dbReference type="Proteomes" id="UP001140234"/>
    </source>
</evidence>
<dbReference type="Proteomes" id="UP001140234">
    <property type="component" value="Unassembled WGS sequence"/>
</dbReference>
<organism evidence="1 2">
    <name type="scientific">Coemansia nantahalensis</name>
    <dbReference type="NCBI Taxonomy" id="2789366"/>
    <lineage>
        <taxon>Eukaryota</taxon>
        <taxon>Fungi</taxon>
        <taxon>Fungi incertae sedis</taxon>
        <taxon>Zoopagomycota</taxon>
        <taxon>Kickxellomycotina</taxon>
        <taxon>Kickxellomycetes</taxon>
        <taxon>Kickxellales</taxon>
        <taxon>Kickxellaceae</taxon>
        <taxon>Coemansia</taxon>
    </lineage>
</organism>
<reference evidence="1" key="1">
    <citation type="submission" date="2022-07" db="EMBL/GenBank/DDBJ databases">
        <title>Phylogenomic reconstructions and comparative analyses of Kickxellomycotina fungi.</title>
        <authorList>
            <person name="Reynolds N.K."/>
            <person name="Stajich J.E."/>
            <person name="Barry K."/>
            <person name="Grigoriev I.V."/>
            <person name="Crous P."/>
            <person name="Smith M.E."/>
        </authorList>
    </citation>
    <scope>NUCLEOTIDE SEQUENCE</scope>
    <source>
        <strain evidence="1">CBS 109366</strain>
    </source>
</reference>
<feature type="non-terminal residue" evidence="1">
    <location>
        <position position="1"/>
    </location>
</feature>
<name>A0ACC1K340_9FUNG</name>
<protein>
    <submittedName>
        <fullName evidence="1">Uncharacterized protein</fullName>
    </submittedName>
</protein>
<gene>
    <name evidence="1" type="ORF">IWQ57_001801</name>
</gene>
<dbReference type="EMBL" id="JANBUJ010000385">
    <property type="protein sequence ID" value="KAJ2772361.1"/>
    <property type="molecule type" value="Genomic_DNA"/>
</dbReference>
<proteinExistence type="predicted"/>
<comment type="caution">
    <text evidence="1">The sequence shown here is derived from an EMBL/GenBank/DDBJ whole genome shotgun (WGS) entry which is preliminary data.</text>
</comment>
<accession>A0ACC1K340</accession>
<keyword evidence="2" id="KW-1185">Reference proteome</keyword>
<sequence length="1235" mass="131780">MKDAGVPESFQTICLPEDTTAIAIRGFAASRLRRFAYWSAVVATAGGLYVLARWYPALYIAAALRPAPLAEADCVEVFVDGKHAALEPVRVSSWDGRLETGFGAPKERPDSGSYGCSDVGLRLFTFRHRRFVFCTALGRYACTSQWKDPAWAAGAATGRAGLDDGDAAQRALLFGRCVIDVDEKSYLRLLWDEALNPLYIFQVASIAIWCASDYYYYSGVIFAISALSIAVTVVTTKRTTRRIHELSAYVCSAAVLREGQWRVMPSSDLVPGDIIDIAELDGPTLPCDAVLLEGDCIVDESMLTGECIPESKAPLVNGSGGVLETLDMGAHTFRPAVSRHLVFAGTKLVRVRAIHSTFGADAATRPCAAAMVLRTGFCTTRGSLVRSILYPHATRFNFYRDALRFVWLLAGVAVIGLIINTINLHRIGVSASKIALTALNIITIVVPPALPAAMSIGMAFATERLRKAGVFCISPSRINVASKVAVMCFDKTNTLTEAGLDLLGVQLVSSGPAPAFRALEGSFSQLKAPAATPGGLSVTWALAACHSLHVVDGALVGDPLEAKMFEFSGWHIKEGDLALGGGSGSANRTTVHPPDKQHAAGAAPDGLEIARVFEFASELRRSSVVVRLPCSRSADVYVKGAPETICELCAPESVPDDVERVLEGYTRGGYRVIALAGKHIGELAGSVDQLERADVERGLEFMGLMVFENRLKTATAGVLRELKDAAIRLVMCTGDNPLTAVSIARDCGLVDGADSVFISRLVALPVGPGDAARISPLASVAWTEWAGPGVNLDPETLAPVPADAADCAAAERARLLAHSGRYCVAVTGDVFAHMERHARETGAWKRLLMRGAVYARMSPEQKAMAVAGLQALGYTAGFCGDGANDCAALKAADVGVSLSEAEASVAAPFTARTTDISCVTALLKEGRCSIATSFSCFKFMALYSMIQFTTCCLLYVYDGTPTNAQFLFADLFTVLPIAVCMDRFEPFARLVPKRPSARLMGRKTITSLVGGIVIVIGLQVAMFFMVEAQSWYRKPQPSDPADPDSTPAENSLATTLFLFSSFQYLSTGVVLSIGPPYRQPAHRSLLFVAVICALLAFDLWALLGPVPGLRSLMGLVPVSVGWRLTILGMAAANFALCVLGERVVFPWLAPPLAKLFRLARLVLAGTLRVARPCNSGQPAASDPEATALLSHAGGARGLWARLGQRRNRKEYKLLAAQMAPAAAAVASSYQRQVAS</sequence>
<evidence type="ECO:0000313" key="1">
    <source>
        <dbReference type="EMBL" id="KAJ2772361.1"/>
    </source>
</evidence>